<dbReference type="GO" id="GO:0005524">
    <property type="term" value="F:ATP binding"/>
    <property type="evidence" value="ECO:0007669"/>
    <property type="project" value="UniProtKB-KW"/>
</dbReference>
<keyword evidence="13" id="KW-1185">Reference proteome</keyword>
<dbReference type="GO" id="GO:0016887">
    <property type="term" value="F:ATP hydrolysis activity"/>
    <property type="evidence" value="ECO:0007669"/>
    <property type="project" value="InterPro"/>
</dbReference>
<keyword evidence="5" id="KW-0677">Repeat</keyword>
<evidence type="ECO:0000256" key="2">
    <source>
        <dbReference type="ARBA" id="ARBA00005417"/>
    </source>
</evidence>
<evidence type="ECO:0000256" key="7">
    <source>
        <dbReference type="ARBA" id="ARBA00022840"/>
    </source>
</evidence>
<organism evidence="12 13">
    <name type="scientific">Bifidobacterium parmae</name>
    <dbReference type="NCBI Taxonomy" id="361854"/>
    <lineage>
        <taxon>Bacteria</taxon>
        <taxon>Bacillati</taxon>
        <taxon>Actinomycetota</taxon>
        <taxon>Actinomycetes</taxon>
        <taxon>Bifidobacteriales</taxon>
        <taxon>Bifidobacteriaceae</taxon>
        <taxon>Bifidobacterium</taxon>
    </lineage>
</organism>
<evidence type="ECO:0000256" key="1">
    <source>
        <dbReference type="ARBA" id="ARBA00004202"/>
    </source>
</evidence>
<evidence type="ECO:0000313" key="12">
    <source>
        <dbReference type="EMBL" id="PLS27228.1"/>
    </source>
</evidence>
<dbReference type="InterPro" id="IPR017871">
    <property type="entry name" value="ABC_transporter-like_CS"/>
</dbReference>
<dbReference type="InterPro" id="IPR050095">
    <property type="entry name" value="ECF_ABC_transporter_ATP-bd"/>
</dbReference>
<dbReference type="RefSeq" id="WP_101622718.1">
    <property type="nucleotide sequence ID" value="NZ_NMWT01000025.1"/>
</dbReference>
<keyword evidence="6" id="KW-0547">Nucleotide-binding</keyword>
<protein>
    <submittedName>
        <fullName evidence="12">ABC transporter ATP-binding protein</fullName>
    </submittedName>
</protein>
<comment type="similarity">
    <text evidence="2">Belongs to the ABC transporter superfamily.</text>
</comment>
<dbReference type="InterPro" id="IPR015856">
    <property type="entry name" value="ABC_transpr_CbiO/EcfA_su"/>
</dbReference>
<dbReference type="InterPro" id="IPR027417">
    <property type="entry name" value="P-loop_NTPase"/>
</dbReference>
<keyword evidence="9" id="KW-0472">Membrane</keyword>
<dbReference type="Pfam" id="PF00005">
    <property type="entry name" value="ABC_tran"/>
    <property type="match status" value="2"/>
</dbReference>
<keyword evidence="8" id="KW-1278">Translocase</keyword>
<dbReference type="OrthoDB" id="7757085at2"/>
<dbReference type="EMBL" id="NMWT01000025">
    <property type="protein sequence ID" value="PLS27228.1"/>
    <property type="molecule type" value="Genomic_DNA"/>
</dbReference>
<dbReference type="InterPro" id="IPR003439">
    <property type="entry name" value="ABC_transporter-like_ATP-bd"/>
</dbReference>
<reference evidence="12 13" key="1">
    <citation type="submission" date="2017-07" db="EMBL/GenBank/DDBJ databases">
        <title>Bifidobacterium novel species.</title>
        <authorList>
            <person name="Lugli G.A."/>
            <person name="Milani C."/>
            <person name="Duranti S."/>
            <person name="Mangifesta M."/>
        </authorList>
    </citation>
    <scope>NUCLEOTIDE SEQUENCE [LARGE SCALE GENOMIC DNA]</scope>
    <source>
        <strain evidence="12 13">77</strain>
    </source>
</reference>
<dbReference type="AlphaFoldDB" id="A0A2N5IZ41"/>
<sequence>MTADPVRIRDVVFRYDAAADPSLDHVSLTVRAGECVVLAGASGCGKTTLTRVANGLVPTFFHGDFAGEATVCGVDAAHGPIDRLTPLAGSVFQNPKTQYFNADTTDELAFPCENMGMPAGEIDRRVEDVARRFDVTGLLGRSVFRLSGGQRQRVAVAAATVLGPRLVIMDEPTGNLDATAIDDMREAVRRLKSEGVAVLVAEHRLAWLNGVADRYLICERGRIARAYTADEFLALPPERVAAMGLRALDLGPCRREVARLAAIPPACDGPVRGGGSGDGGVLLRTEGLVVGYGRPRRLPWERRRDEAREGFSRAVPDLTLRRGEIVGLMGRNGCGKTTLVRTLTGLARPLAGRVLLDGDAARPHDLTRAGFLVMQDVNHQLFADGVREELTLGMDPSDPELAKRRDGLLADLDLAAVADRHPMSLSGGQKQRVAIGAALMCGKRLIVLDEPTSGLDRLHMEQVGGLLRDVARRGAAVLVVTHDEELAAGWCDRVVDMSA</sequence>
<feature type="domain" description="ABC transporter" evidence="11">
    <location>
        <begin position="283"/>
        <end position="499"/>
    </location>
</feature>
<dbReference type="PROSITE" id="PS50893">
    <property type="entry name" value="ABC_TRANSPORTER_2"/>
    <property type="match status" value="2"/>
</dbReference>
<keyword evidence="4" id="KW-1003">Cell membrane</keyword>
<comment type="caution">
    <text evidence="12">The sequence shown here is derived from an EMBL/GenBank/DDBJ whole genome shotgun (WGS) entry which is preliminary data.</text>
</comment>
<evidence type="ECO:0000256" key="5">
    <source>
        <dbReference type="ARBA" id="ARBA00022737"/>
    </source>
</evidence>
<name>A0A2N5IZ41_9BIFI</name>
<dbReference type="CDD" id="cd03225">
    <property type="entry name" value="ABC_cobalt_CbiO_domain1"/>
    <property type="match status" value="1"/>
</dbReference>
<keyword evidence="7 12" id="KW-0067">ATP-binding</keyword>
<proteinExistence type="inferred from homology"/>
<evidence type="ECO:0000256" key="4">
    <source>
        <dbReference type="ARBA" id="ARBA00022475"/>
    </source>
</evidence>
<evidence type="ECO:0000256" key="10">
    <source>
        <dbReference type="ARBA" id="ARBA00025157"/>
    </source>
</evidence>
<evidence type="ECO:0000256" key="3">
    <source>
        <dbReference type="ARBA" id="ARBA00022448"/>
    </source>
</evidence>
<comment type="function">
    <text evidence="10">Probably part of an ABC transporter complex. Responsible for energy coupling to the transport system.</text>
</comment>
<dbReference type="Proteomes" id="UP000235034">
    <property type="component" value="Unassembled WGS sequence"/>
</dbReference>
<comment type="subcellular location">
    <subcellularLocation>
        <location evidence="1">Cell membrane</location>
        <topology evidence="1">Peripheral membrane protein</topology>
    </subcellularLocation>
</comment>
<dbReference type="InterPro" id="IPR003593">
    <property type="entry name" value="AAA+_ATPase"/>
</dbReference>
<dbReference type="GO" id="GO:0043190">
    <property type="term" value="C:ATP-binding cassette (ABC) transporter complex"/>
    <property type="evidence" value="ECO:0007669"/>
    <property type="project" value="TreeGrafter"/>
</dbReference>
<dbReference type="PANTHER" id="PTHR43553">
    <property type="entry name" value="HEAVY METAL TRANSPORTER"/>
    <property type="match status" value="1"/>
</dbReference>
<dbReference type="GO" id="GO:0042626">
    <property type="term" value="F:ATPase-coupled transmembrane transporter activity"/>
    <property type="evidence" value="ECO:0007669"/>
    <property type="project" value="TreeGrafter"/>
</dbReference>
<dbReference type="PANTHER" id="PTHR43553:SF23">
    <property type="entry name" value="ABC TRANSPORTER ATP-BINDING COMPONENT"/>
    <property type="match status" value="1"/>
</dbReference>
<evidence type="ECO:0000256" key="6">
    <source>
        <dbReference type="ARBA" id="ARBA00022741"/>
    </source>
</evidence>
<dbReference type="CDD" id="cd03226">
    <property type="entry name" value="ABC_cobalt_CbiO_domain2"/>
    <property type="match status" value="1"/>
</dbReference>
<evidence type="ECO:0000313" key="13">
    <source>
        <dbReference type="Proteomes" id="UP000235034"/>
    </source>
</evidence>
<dbReference type="PROSITE" id="PS00211">
    <property type="entry name" value="ABC_TRANSPORTER_1"/>
    <property type="match status" value="2"/>
</dbReference>
<evidence type="ECO:0000256" key="8">
    <source>
        <dbReference type="ARBA" id="ARBA00022967"/>
    </source>
</evidence>
<dbReference type="SUPFAM" id="SSF52540">
    <property type="entry name" value="P-loop containing nucleoside triphosphate hydrolases"/>
    <property type="match status" value="2"/>
</dbReference>
<accession>A0A2N5IZ41</accession>
<dbReference type="SMART" id="SM00382">
    <property type="entry name" value="AAA"/>
    <property type="match status" value="2"/>
</dbReference>
<evidence type="ECO:0000259" key="11">
    <source>
        <dbReference type="PROSITE" id="PS50893"/>
    </source>
</evidence>
<keyword evidence="3" id="KW-0813">Transport</keyword>
<feature type="domain" description="ABC transporter" evidence="11">
    <location>
        <begin position="6"/>
        <end position="245"/>
    </location>
</feature>
<gene>
    <name evidence="12" type="ORF">Uis4E_1624</name>
</gene>
<evidence type="ECO:0000256" key="9">
    <source>
        <dbReference type="ARBA" id="ARBA00023136"/>
    </source>
</evidence>
<dbReference type="Gene3D" id="3.40.50.300">
    <property type="entry name" value="P-loop containing nucleotide triphosphate hydrolases"/>
    <property type="match status" value="2"/>
</dbReference>